<protein>
    <recommendedName>
        <fullName evidence="2">SEA domain-containing protein</fullName>
    </recommendedName>
</protein>
<evidence type="ECO:0000313" key="3">
    <source>
        <dbReference type="EMBL" id="KAL3312251.1"/>
    </source>
</evidence>
<gene>
    <name evidence="3" type="ORF">Ciccas_009164</name>
</gene>
<dbReference type="SUPFAM" id="SSF82671">
    <property type="entry name" value="SEA domain"/>
    <property type="match status" value="1"/>
</dbReference>
<evidence type="ECO:0000313" key="4">
    <source>
        <dbReference type="Proteomes" id="UP001626550"/>
    </source>
</evidence>
<dbReference type="Gene3D" id="3.30.70.960">
    <property type="entry name" value="SEA domain"/>
    <property type="match status" value="1"/>
</dbReference>
<name>A0ABD2Q0L7_9PLAT</name>
<comment type="caution">
    <text evidence="3">The sequence shown here is derived from an EMBL/GenBank/DDBJ whole genome shotgun (WGS) entry which is preliminary data.</text>
</comment>
<keyword evidence="1" id="KW-0472">Membrane</keyword>
<dbReference type="InterPro" id="IPR000082">
    <property type="entry name" value="SEA_dom"/>
</dbReference>
<evidence type="ECO:0000259" key="2">
    <source>
        <dbReference type="PROSITE" id="PS50024"/>
    </source>
</evidence>
<keyword evidence="1" id="KW-0812">Transmembrane</keyword>
<dbReference type="PROSITE" id="PS50024">
    <property type="entry name" value="SEA"/>
    <property type="match status" value="1"/>
</dbReference>
<dbReference type="Proteomes" id="UP001626550">
    <property type="component" value="Unassembled WGS sequence"/>
</dbReference>
<dbReference type="Pfam" id="PF01390">
    <property type="entry name" value="SEA"/>
    <property type="match status" value="1"/>
</dbReference>
<keyword evidence="4" id="KW-1185">Reference proteome</keyword>
<reference evidence="3 4" key="1">
    <citation type="submission" date="2024-11" db="EMBL/GenBank/DDBJ databases">
        <title>Adaptive evolution of stress response genes in parasites aligns with host niche diversity.</title>
        <authorList>
            <person name="Hahn C."/>
            <person name="Resl P."/>
        </authorList>
    </citation>
    <scope>NUCLEOTIDE SEQUENCE [LARGE SCALE GENOMIC DNA]</scope>
    <source>
        <strain evidence="3">EGGRZ-B1_66</strain>
        <tissue evidence="3">Body</tissue>
    </source>
</reference>
<dbReference type="InterPro" id="IPR036364">
    <property type="entry name" value="SEA_dom_sf"/>
</dbReference>
<dbReference type="AlphaFoldDB" id="A0ABD2Q0L7"/>
<accession>A0ABD2Q0L7</accession>
<feature type="non-terminal residue" evidence="3">
    <location>
        <position position="1"/>
    </location>
</feature>
<keyword evidence="1" id="KW-1133">Transmembrane helix</keyword>
<sequence length="363" mass="39097">ATVFAVTTQVLGSGGQSLTWTNDLLNSSSAAYQNISQSICDQLIQSLQASSTYDPSVTISCSLTSLQPGSVQATVQLVFIPTNSSSSTYANTSSLQQAIQEGTTTLISNGTITSSVFNTAALNIAIAQMPLITTTIAPMTTTNNGSVQINFEVQAKLLLNGVEMLWNNSFSNQQSTAYTSTANSYCNFVCSDLIMCTVVGYRPGSVYATSDLTFVGPYALEMNEEMLRNILLTGSRNYFNYFSPNSTVQDEVITLDPRTPLVIKTMTNPLSCAIGQQTCDVNARCIDNPAFGYVCQCNYMYEDALYSKAPGTNCIFSRSVIAASAIGGGILAILLFVALGICIWQRSSRYNPRRPMSGRFSSF</sequence>
<feature type="transmembrane region" description="Helical" evidence="1">
    <location>
        <begin position="320"/>
        <end position="344"/>
    </location>
</feature>
<proteinExistence type="predicted"/>
<organism evidence="3 4">
    <name type="scientific">Cichlidogyrus casuarinus</name>
    <dbReference type="NCBI Taxonomy" id="1844966"/>
    <lineage>
        <taxon>Eukaryota</taxon>
        <taxon>Metazoa</taxon>
        <taxon>Spiralia</taxon>
        <taxon>Lophotrochozoa</taxon>
        <taxon>Platyhelminthes</taxon>
        <taxon>Monogenea</taxon>
        <taxon>Monopisthocotylea</taxon>
        <taxon>Dactylogyridea</taxon>
        <taxon>Ancyrocephalidae</taxon>
        <taxon>Cichlidogyrus</taxon>
    </lineage>
</organism>
<feature type="domain" description="SEA" evidence="2">
    <location>
        <begin position="1"/>
        <end position="126"/>
    </location>
</feature>
<dbReference type="EMBL" id="JBJKFK010001783">
    <property type="protein sequence ID" value="KAL3312251.1"/>
    <property type="molecule type" value="Genomic_DNA"/>
</dbReference>
<evidence type="ECO:0000256" key="1">
    <source>
        <dbReference type="SAM" id="Phobius"/>
    </source>
</evidence>